<feature type="transmembrane region" description="Helical" evidence="1">
    <location>
        <begin position="37"/>
        <end position="64"/>
    </location>
</feature>
<sequence>MSIVKKLWIFGMLVMPMAFFFINGLKISSIDSGPFYGLALIMAGFPLSGLAVHLYSSVIIDFIFKLLVPVYEPEFYFYQANIQWFVYWLFAFLAGYIQWFFALPWVIGKVCQKRT</sequence>
<keyword evidence="1" id="KW-0812">Transmembrane</keyword>
<comment type="caution">
    <text evidence="2">The sequence shown here is derived from an EMBL/GenBank/DDBJ whole genome shotgun (WGS) entry which is preliminary data.</text>
</comment>
<feature type="transmembrane region" description="Helical" evidence="1">
    <location>
        <begin position="6"/>
        <end position="25"/>
    </location>
</feature>
<dbReference type="RefSeq" id="WP_116686860.1">
    <property type="nucleotide sequence ID" value="NZ_CAWNYD010000003.1"/>
</dbReference>
<gene>
    <name evidence="2" type="ORF">DC094_09350</name>
</gene>
<proteinExistence type="predicted"/>
<feature type="transmembrane region" description="Helical" evidence="1">
    <location>
        <begin position="84"/>
        <end position="107"/>
    </location>
</feature>
<accession>A0A2V1GY12</accession>
<dbReference type="AlphaFoldDB" id="A0A2V1GY12"/>
<keyword evidence="3" id="KW-1185">Reference proteome</keyword>
<keyword evidence="1" id="KW-0472">Membrane</keyword>
<keyword evidence="1" id="KW-1133">Transmembrane helix</keyword>
<name>A0A2V1GY12_9GAMM</name>
<organism evidence="2 3">
    <name type="scientific">Pelagibaculum spongiae</name>
    <dbReference type="NCBI Taxonomy" id="2080658"/>
    <lineage>
        <taxon>Bacteria</taxon>
        <taxon>Pseudomonadati</taxon>
        <taxon>Pseudomonadota</taxon>
        <taxon>Gammaproteobacteria</taxon>
        <taxon>Oceanospirillales</taxon>
        <taxon>Pelagibaculum</taxon>
    </lineage>
</organism>
<evidence type="ECO:0000313" key="2">
    <source>
        <dbReference type="EMBL" id="PVZ69525.1"/>
    </source>
</evidence>
<evidence type="ECO:0000256" key="1">
    <source>
        <dbReference type="SAM" id="Phobius"/>
    </source>
</evidence>
<evidence type="ECO:0000313" key="3">
    <source>
        <dbReference type="Proteomes" id="UP000244906"/>
    </source>
</evidence>
<dbReference type="Proteomes" id="UP000244906">
    <property type="component" value="Unassembled WGS sequence"/>
</dbReference>
<dbReference type="EMBL" id="QDDL01000003">
    <property type="protein sequence ID" value="PVZ69525.1"/>
    <property type="molecule type" value="Genomic_DNA"/>
</dbReference>
<protein>
    <submittedName>
        <fullName evidence="2">Uncharacterized protein</fullName>
    </submittedName>
</protein>
<reference evidence="2 3" key="1">
    <citation type="submission" date="2018-04" db="EMBL/GenBank/DDBJ databases">
        <title>Thalassorhabdus spongiae gen. nov., sp. nov., isolated from a marine sponge in South-West Iceland.</title>
        <authorList>
            <person name="Knobloch S."/>
            <person name="Daussin A."/>
            <person name="Johannsson R."/>
            <person name="Marteinsson V.T."/>
        </authorList>
    </citation>
    <scope>NUCLEOTIDE SEQUENCE [LARGE SCALE GENOMIC DNA]</scope>
    <source>
        <strain evidence="2 3">Hp12</strain>
    </source>
</reference>